<feature type="domain" description="Saccharopine dehydrogenase NADP binding" evidence="1">
    <location>
        <begin position="5"/>
        <end position="121"/>
    </location>
</feature>
<dbReference type="RefSeq" id="WP_309391343.1">
    <property type="nucleotide sequence ID" value="NZ_JADBEO010000018.1"/>
</dbReference>
<evidence type="ECO:0000313" key="2">
    <source>
        <dbReference type="EMBL" id="MDR4306959.1"/>
    </source>
</evidence>
<dbReference type="Pfam" id="PF03435">
    <property type="entry name" value="Sacchrp_dh_NADP"/>
    <property type="match status" value="1"/>
</dbReference>
<comment type="caution">
    <text evidence="2">The sequence shown here is derived from an EMBL/GenBank/DDBJ whole genome shotgun (WGS) entry which is preliminary data.</text>
</comment>
<organism evidence="2 3">
    <name type="scientific">Chelatococcus sambhunathii</name>
    <dbReference type="NCBI Taxonomy" id="363953"/>
    <lineage>
        <taxon>Bacteria</taxon>
        <taxon>Pseudomonadati</taxon>
        <taxon>Pseudomonadota</taxon>
        <taxon>Alphaproteobacteria</taxon>
        <taxon>Hyphomicrobiales</taxon>
        <taxon>Chelatococcaceae</taxon>
        <taxon>Chelatococcus</taxon>
    </lineage>
</organism>
<dbReference type="InterPro" id="IPR036291">
    <property type="entry name" value="NAD(P)-bd_dom_sf"/>
</dbReference>
<dbReference type="InterPro" id="IPR005097">
    <property type="entry name" value="Sacchrp_dh_NADP-bd"/>
</dbReference>
<evidence type="ECO:0000259" key="1">
    <source>
        <dbReference type="Pfam" id="PF03435"/>
    </source>
</evidence>
<evidence type="ECO:0000313" key="3">
    <source>
        <dbReference type="Proteomes" id="UP001181622"/>
    </source>
</evidence>
<sequence>MNRFLIYGATGYTGTLCAEQAAARGLAPILAGRSAPVVAALAQRLGLDWRAFPLNEPAKLAEGLAGVDAVLHAAGPFSATSQPMADACLARGVHYVDVTGEIDVFEALAARDAEAKARGVALLPGAGFDVVPSDCLAAHVVGRLPSATRLRIAIGGFGSLASASRGTAKTMLEAAGLGCRARRGGPIVEIDPAPSGVADFGAGPRPVVGVSWGDVSTAFHSTGVPHIDVAFEATPAMRQAAGAPKFVRRLLGARTTQRLLGRLIEVAMPPGPTAEQRAGSGAVVVAEAWDDAGGHAASRLTIPNAYTLTAWTAVEAARRAADGEVAPGFQTPSKAFGPNFIESFQDVVLTDFF</sequence>
<gene>
    <name evidence="2" type="ORF">IHQ68_10045</name>
</gene>
<reference evidence="2" key="1">
    <citation type="submission" date="2020-10" db="EMBL/GenBank/DDBJ databases">
        <authorList>
            <person name="Abbas A."/>
            <person name="Razzaq R."/>
            <person name="Waqas M."/>
            <person name="Abbas N."/>
            <person name="Nielsen T.K."/>
            <person name="Hansen L.H."/>
            <person name="Hussain S."/>
            <person name="Shahid M."/>
        </authorList>
    </citation>
    <scope>NUCLEOTIDE SEQUENCE</scope>
    <source>
        <strain evidence="2">S14</strain>
    </source>
</reference>
<dbReference type="PANTHER" id="PTHR43781:SF1">
    <property type="entry name" value="SACCHAROPINE DEHYDROGENASE"/>
    <property type="match status" value="1"/>
</dbReference>
<protein>
    <submittedName>
        <fullName evidence="2">Saccharopine dehydrogenase NADP-binding domain-containing protein</fullName>
    </submittedName>
</protein>
<dbReference type="Gene3D" id="3.40.50.720">
    <property type="entry name" value="NAD(P)-binding Rossmann-like Domain"/>
    <property type="match status" value="1"/>
</dbReference>
<proteinExistence type="predicted"/>
<dbReference type="PANTHER" id="PTHR43781">
    <property type="entry name" value="SACCHAROPINE DEHYDROGENASE"/>
    <property type="match status" value="1"/>
</dbReference>
<accession>A0ABU1DFQ5</accession>
<dbReference type="EMBL" id="JADBEO010000018">
    <property type="protein sequence ID" value="MDR4306959.1"/>
    <property type="molecule type" value="Genomic_DNA"/>
</dbReference>
<dbReference type="Proteomes" id="UP001181622">
    <property type="component" value="Unassembled WGS sequence"/>
</dbReference>
<keyword evidence="3" id="KW-1185">Reference proteome</keyword>
<name>A0ABU1DFQ5_9HYPH</name>
<dbReference type="SUPFAM" id="SSF51735">
    <property type="entry name" value="NAD(P)-binding Rossmann-fold domains"/>
    <property type="match status" value="1"/>
</dbReference>